<dbReference type="AlphaFoldDB" id="A0A9Q8LJB9"/>
<dbReference type="InterPro" id="IPR057326">
    <property type="entry name" value="KR_dom"/>
</dbReference>
<dbReference type="PANTHER" id="PTHR43658:SF8">
    <property type="entry name" value="17-BETA-HYDROXYSTEROID DEHYDROGENASE 14-RELATED"/>
    <property type="match status" value="1"/>
</dbReference>
<protein>
    <submittedName>
        <fullName evidence="4">3-hydroxyacyl-CoA dehydrogenase type-2</fullName>
    </submittedName>
</protein>
<evidence type="ECO:0000256" key="2">
    <source>
        <dbReference type="ARBA" id="ARBA00023002"/>
    </source>
</evidence>
<proteinExistence type="predicted"/>
<dbReference type="Pfam" id="PF00106">
    <property type="entry name" value="adh_short"/>
    <property type="match status" value="1"/>
</dbReference>
<evidence type="ECO:0000313" key="4">
    <source>
        <dbReference type="EMBL" id="UJO18204.1"/>
    </source>
</evidence>
<accession>A0A9Q8LJB9</accession>
<dbReference type="PROSITE" id="PS00061">
    <property type="entry name" value="ADH_SHORT"/>
    <property type="match status" value="1"/>
</dbReference>
<dbReference type="SMART" id="SM00822">
    <property type="entry name" value="PKS_KR"/>
    <property type="match status" value="1"/>
</dbReference>
<dbReference type="PANTHER" id="PTHR43658">
    <property type="entry name" value="SHORT-CHAIN DEHYDROGENASE/REDUCTASE"/>
    <property type="match status" value="1"/>
</dbReference>
<dbReference type="Gene3D" id="3.40.50.720">
    <property type="entry name" value="NAD(P)-binding Rossmann-like Domain"/>
    <property type="match status" value="1"/>
</dbReference>
<gene>
    <name evidence="4" type="ORF">CLAFUR5_05831</name>
</gene>
<dbReference type="KEGG" id="ffu:CLAFUR5_05831"/>
<evidence type="ECO:0000259" key="3">
    <source>
        <dbReference type="SMART" id="SM00822"/>
    </source>
</evidence>
<dbReference type="InterPro" id="IPR002347">
    <property type="entry name" value="SDR_fam"/>
</dbReference>
<dbReference type="OMA" id="RHIFEND"/>
<keyword evidence="5" id="KW-1185">Reference proteome</keyword>
<dbReference type="OrthoDB" id="3819888at2759"/>
<dbReference type="SUPFAM" id="SSF51735">
    <property type="entry name" value="NAD(P)-binding Rossmann-fold domains"/>
    <property type="match status" value="1"/>
</dbReference>
<dbReference type="GeneID" id="71985709"/>
<reference evidence="4" key="1">
    <citation type="submission" date="2021-12" db="EMBL/GenBank/DDBJ databases">
        <authorList>
            <person name="Zaccaron A."/>
            <person name="Stergiopoulos I."/>
        </authorList>
    </citation>
    <scope>NUCLEOTIDE SEQUENCE</scope>
    <source>
        <strain evidence="4">Race5_Kim</strain>
    </source>
</reference>
<evidence type="ECO:0000256" key="1">
    <source>
        <dbReference type="ARBA" id="ARBA00022857"/>
    </source>
</evidence>
<dbReference type="EMBL" id="CP090167">
    <property type="protein sequence ID" value="UJO18204.1"/>
    <property type="molecule type" value="Genomic_DNA"/>
</dbReference>
<feature type="domain" description="Ketoreductase" evidence="3">
    <location>
        <begin position="6"/>
        <end position="200"/>
    </location>
</feature>
<dbReference type="InterPro" id="IPR036291">
    <property type="entry name" value="NAD(P)-bd_dom_sf"/>
</dbReference>
<keyword evidence="1" id="KW-0521">NADP</keyword>
<dbReference type="PRINTS" id="PR00081">
    <property type="entry name" value="GDHRDH"/>
</dbReference>
<reference evidence="4" key="2">
    <citation type="journal article" date="2022" name="Microb. Genom.">
        <title>A chromosome-scale genome assembly of the tomato pathogen Cladosporium fulvum reveals a compartmentalized genome architecture and the presence of a dispensable chromosome.</title>
        <authorList>
            <person name="Zaccaron A.Z."/>
            <person name="Chen L.H."/>
            <person name="Samaras A."/>
            <person name="Stergiopoulos I."/>
        </authorList>
    </citation>
    <scope>NUCLEOTIDE SEQUENCE</scope>
    <source>
        <strain evidence="4">Race5_Kim</strain>
    </source>
</reference>
<organism evidence="4 5">
    <name type="scientific">Passalora fulva</name>
    <name type="common">Tomato leaf mold</name>
    <name type="synonym">Cladosporium fulvum</name>
    <dbReference type="NCBI Taxonomy" id="5499"/>
    <lineage>
        <taxon>Eukaryota</taxon>
        <taxon>Fungi</taxon>
        <taxon>Dikarya</taxon>
        <taxon>Ascomycota</taxon>
        <taxon>Pezizomycotina</taxon>
        <taxon>Dothideomycetes</taxon>
        <taxon>Dothideomycetidae</taxon>
        <taxon>Mycosphaerellales</taxon>
        <taxon>Mycosphaerellaceae</taxon>
        <taxon>Fulvia</taxon>
    </lineage>
</organism>
<dbReference type="InterPro" id="IPR020904">
    <property type="entry name" value="Sc_DH/Rdtase_CS"/>
</dbReference>
<dbReference type="Proteomes" id="UP000756132">
    <property type="component" value="Chromosome 5"/>
</dbReference>
<sequence>MQIKDSTFIITGGASGLGLATVEDLYSNGGYTAILDMNPANGEKVIKSLGERAKFFEVDVTESESLEKAINGAVEWAKQNGKPVRGVMPFAGVGLPGKIIDKNLNPIAMEKLDFVIDINLRGVLNTLRLVVPHIAKNDPVNEDGERGVIVMVSSTSAFEGQVGQLSYVATKGAIRSMTLVLARDLAPNGIRALSVAPSLFSTAMSAQMSDKVRKALENTAEFPKRLGHAKEFAHMVRTCVENGYLNGECIRIDAATRMPAKM</sequence>
<evidence type="ECO:0000313" key="5">
    <source>
        <dbReference type="Proteomes" id="UP000756132"/>
    </source>
</evidence>
<dbReference type="GO" id="GO:0016491">
    <property type="term" value="F:oxidoreductase activity"/>
    <property type="evidence" value="ECO:0007669"/>
    <property type="project" value="UniProtKB-KW"/>
</dbReference>
<keyword evidence="2" id="KW-0560">Oxidoreductase</keyword>
<name>A0A9Q8LJB9_PASFU</name>
<dbReference type="RefSeq" id="XP_047762570.1">
    <property type="nucleotide sequence ID" value="XM_047904979.1"/>
</dbReference>